<dbReference type="EMBL" id="PDVW01000011">
    <property type="protein sequence ID" value="POY49950.1"/>
    <property type="molecule type" value="Genomic_DNA"/>
</dbReference>
<accession>A0A855MC82</accession>
<dbReference type="AlphaFoldDB" id="A0A855MC82"/>
<proteinExistence type="predicted"/>
<name>A0A855MC82_9GAMM</name>
<comment type="caution">
    <text evidence="1">The sequence shown here is derived from an EMBL/GenBank/DDBJ whole genome shotgun (WGS) entry which is preliminary data.</text>
</comment>
<reference evidence="1" key="1">
    <citation type="submission" date="2017-12" db="EMBL/GenBank/DDBJ databases">
        <title>First report on the novel genomospecies/subspecies of Pectobacterium carotovorum in Russia.</title>
        <authorList>
            <person name="Shirshikov F.V."/>
            <person name="Miroshnikov K."/>
            <person name="Toshakov S.V."/>
            <person name="Kabanova A.P."/>
            <person name="Barannik A.P."/>
            <person name="Shneider M."/>
            <person name="Ignatov A.N."/>
            <person name="Miroshnikov K.A."/>
        </authorList>
    </citation>
    <scope>NUCLEOTIDE SEQUENCE [LARGE SCALE GENOMIC DNA]</scope>
    <source>
        <strain evidence="1">F131</strain>
    </source>
</reference>
<evidence type="ECO:0000313" key="1">
    <source>
        <dbReference type="EMBL" id="POY49950.1"/>
    </source>
</evidence>
<organism evidence="1">
    <name type="scientific">Pectobacterium versatile</name>
    <dbReference type="NCBI Taxonomy" id="2488639"/>
    <lineage>
        <taxon>Bacteria</taxon>
        <taxon>Pseudomonadati</taxon>
        <taxon>Pseudomonadota</taxon>
        <taxon>Gammaproteobacteria</taxon>
        <taxon>Enterobacterales</taxon>
        <taxon>Pectobacteriaceae</taxon>
        <taxon>Pectobacterium</taxon>
    </lineage>
</organism>
<protein>
    <submittedName>
        <fullName evidence="1">Zinc-dependent alcohol dehydrogenase</fullName>
    </submittedName>
</protein>
<gene>
    <name evidence="1" type="ORF">F131LOC_02351</name>
</gene>
<sequence>MGSGTERKKPVARPSYPHNTAAWTRRPLKDINAIFAEMKDGEITDRMVIDLPR</sequence>